<keyword evidence="3" id="KW-1185">Reference proteome</keyword>
<feature type="non-terminal residue" evidence="2">
    <location>
        <position position="1"/>
    </location>
</feature>
<dbReference type="AlphaFoldDB" id="A0A371EJP4"/>
<dbReference type="InterPro" id="IPR012337">
    <property type="entry name" value="RNaseH-like_sf"/>
</dbReference>
<dbReference type="SUPFAM" id="SSF53098">
    <property type="entry name" value="Ribonuclease H-like"/>
    <property type="match status" value="1"/>
</dbReference>
<proteinExistence type="predicted"/>
<dbReference type="OrthoDB" id="1427375at2759"/>
<evidence type="ECO:0000313" key="2">
    <source>
        <dbReference type="EMBL" id="RDX66288.1"/>
    </source>
</evidence>
<reference evidence="2" key="1">
    <citation type="submission" date="2018-05" db="EMBL/GenBank/DDBJ databases">
        <title>Draft genome of Mucuna pruriens seed.</title>
        <authorList>
            <person name="Nnadi N.E."/>
            <person name="Vos R."/>
            <person name="Hasami M.H."/>
            <person name="Devisetty U.K."/>
            <person name="Aguiy J.C."/>
        </authorList>
    </citation>
    <scope>NUCLEOTIDE SEQUENCE [LARGE SCALE GENOMIC DNA]</scope>
    <source>
        <strain evidence="2">JCA_2017</strain>
    </source>
</reference>
<evidence type="ECO:0000313" key="3">
    <source>
        <dbReference type="Proteomes" id="UP000257109"/>
    </source>
</evidence>
<feature type="domain" description="HAT C-terminal dimerisation" evidence="1">
    <location>
        <begin position="129"/>
        <end position="185"/>
    </location>
</feature>
<dbReference type="EMBL" id="QJKJ01013507">
    <property type="protein sequence ID" value="RDX66288.1"/>
    <property type="molecule type" value="Genomic_DNA"/>
</dbReference>
<sequence>MTLGCFHESKGALIRMFTSNEWKSSRCGFGKEFWKNIIICLKGACPLNEVLRLVDLDKKPAMGFFIYKEMDQAKEKIQNAFNDVKKSYLPLWTITDEMWNITDIQVDDFRKQAKFFGSPLASKSIDLKTPAEWWESYGDEHPKLQKFTIHILSLTCSSSGCELIGVHTKRRNRLKQNTMNDVVFVMANSKLAKKKKTRKSVELNLDIIHPMMSGLWKMSIGLDLDENLVVVQVGEDEKETTVTTPPPLDD</sequence>
<dbReference type="Pfam" id="PF05699">
    <property type="entry name" value="Dimer_Tnp_hAT"/>
    <property type="match status" value="1"/>
</dbReference>
<dbReference type="PANTHER" id="PTHR32166">
    <property type="entry name" value="OSJNBA0013A04.12 PROTEIN"/>
    <property type="match status" value="1"/>
</dbReference>
<evidence type="ECO:0000259" key="1">
    <source>
        <dbReference type="Pfam" id="PF05699"/>
    </source>
</evidence>
<dbReference type="STRING" id="157652.A0A371EJP4"/>
<dbReference type="InterPro" id="IPR008906">
    <property type="entry name" value="HATC_C_dom"/>
</dbReference>
<gene>
    <name evidence="2" type="ORF">CR513_54955</name>
</gene>
<comment type="caution">
    <text evidence="2">The sequence shown here is derived from an EMBL/GenBank/DDBJ whole genome shotgun (WGS) entry which is preliminary data.</text>
</comment>
<dbReference type="Proteomes" id="UP000257109">
    <property type="component" value="Unassembled WGS sequence"/>
</dbReference>
<dbReference type="GO" id="GO:0046983">
    <property type="term" value="F:protein dimerization activity"/>
    <property type="evidence" value="ECO:0007669"/>
    <property type="project" value="InterPro"/>
</dbReference>
<dbReference type="PANTHER" id="PTHR32166:SF122">
    <property type="entry name" value="OS09G0499600 PROTEIN"/>
    <property type="match status" value="1"/>
</dbReference>
<name>A0A371EJP4_MUCPR</name>
<accession>A0A371EJP4</accession>
<protein>
    <recommendedName>
        <fullName evidence="1">HAT C-terminal dimerisation domain-containing protein</fullName>
    </recommendedName>
</protein>
<organism evidence="2 3">
    <name type="scientific">Mucuna pruriens</name>
    <name type="common">Velvet bean</name>
    <name type="synonym">Dolichos pruriens</name>
    <dbReference type="NCBI Taxonomy" id="157652"/>
    <lineage>
        <taxon>Eukaryota</taxon>
        <taxon>Viridiplantae</taxon>
        <taxon>Streptophyta</taxon>
        <taxon>Embryophyta</taxon>
        <taxon>Tracheophyta</taxon>
        <taxon>Spermatophyta</taxon>
        <taxon>Magnoliopsida</taxon>
        <taxon>eudicotyledons</taxon>
        <taxon>Gunneridae</taxon>
        <taxon>Pentapetalae</taxon>
        <taxon>rosids</taxon>
        <taxon>fabids</taxon>
        <taxon>Fabales</taxon>
        <taxon>Fabaceae</taxon>
        <taxon>Papilionoideae</taxon>
        <taxon>50 kb inversion clade</taxon>
        <taxon>NPAAA clade</taxon>
        <taxon>indigoferoid/millettioid clade</taxon>
        <taxon>Phaseoleae</taxon>
        <taxon>Mucuna</taxon>
    </lineage>
</organism>